<keyword evidence="1" id="KW-0732">Signal</keyword>
<protein>
    <recommendedName>
        <fullName evidence="4">PAN domain protein</fullName>
    </recommendedName>
</protein>
<feature type="chain" id="PRO_5011006456" description="PAN domain protein" evidence="1">
    <location>
        <begin position="24"/>
        <end position="133"/>
    </location>
</feature>
<evidence type="ECO:0000256" key="1">
    <source>
        <dbReference type="SAM" id="SignalP"/>
    </source>
</evidence>
<dbReference type="AlphaFoldDB" id="A0A1Y3EMJ8"/>
<sequence length="133" mass="15273">MTTFCKTFLMMFSLVLVRNVADALLFSGYIEEENLSCLFGSARYRGDIEHCTNEAHARVSYARCIRLCVNAFIDKKCSAVFYFAETQSCLVMNVSHKKILDEIQIHTLEIPSNKSRPYFLRISNVISIQSQRT</sequence>
<reference evidence="2 3" key="1">
    <citation type="submission" date="2015-04" db="EMBL/GenBank/DDBJ databases">
        <title>Draft genome of the roundworm Trichinella nativa.</title>
        <authorList>
            <person name="Mitreva M."/>
        </authorList>
    </citation>
    <scope>NUCLEOTIDE SEQUENCE [LARGE SCALE GENOMIC DNA]</scope>
    <source>
        <strain evidence="2 3">ISS45</strain>
    </source>
</reference>
<feature type="signal peptide" evidence="1">
    <location>
        <begin position="1"/>
        <end position="23"/>
    </location>
</feature>
<evidence type="ECO:0000313" key="2">
    <source>
        <dbReference type="EMBL" id="OUC46374.1"/>
    </source>
</evidence>
<dbReference type="EMBL" id="LVZM01006964">
    <property type="protein sequence ID" value="OUC46374.1"/>
    <property type="molecule type" value="Genomic_DNA"/>
</dbReference>
<proteinExistence type="predicted"/>
<comment type="caution">
    <text evidence="2">The sequence shown here is derived from an EMBL/GenBank/DDBJ whole genome shotgun (WGS) entry which is preliminary data.</text>
</comment>
<dbReference type="Proteomes" id="UP000243006">
    <property type="component" value="Unassembled WGS sequence"/>
</dbReference>
<accession>A0A1Y3EMJ8</accession>
<organism evidence="2 3">
    <name type="scientific">Trichinella nativa</name>
    <dbReference type="NCBI Taxonomy" id="6335"/>
    <lineage>
        <taxon>Eukaryota</taxon>
        <taxon>Metazoa</taxon>
        <taxon>Ecdysozoa</taxon>
        <taxon>Nematoda</taxon>
        <taxon>Enoplea</taxon>
        <taxon>Dorylaimia</taxon>
        <taxon>Trichinellida</taxon>
        <taxon>Trichinellidae</taxon>
        <taxon>Trichinella</taxon>
    </lineage>
</organism>
<gene>
    <name evidence="2" type="ORF">D917_00165</name>
</gene>
<name>A0A1Y3EMJ8_9BILA</name>
<evidence type="ECO:0008006" key="4">
    <source>
        <dbReference type="Google" id="ProtNLM"/>
    </source>
</evidence>
<evidence type="ECO:0000313" key="3">
    <source>
        <dbReference type="Proteomes" id="UP000243006"/>
    </source>
</evidence>